<feature type="region of interest" description="Disordered" evidence="6">
    <location>
        <begin position="314"/>
        <end position="390"/>
    </location>
</feature>
<feature type="domain" description="Peptidase A2" evidence="7">
    <location>
        <begin position="478"/>
        <end position="556"/>
    </location>
</feature>
<evidence type="ECO:0000259" key="7">
    <source>
        <dbReference type="PROSITE" id="PS50175"/>
    </source>
</evidence>
<dbReference type="CDD" id="cd00303">
    <property type="entry name" value="retropepsin_like"/>
    <property type="match status" value="1"/>
</dbReference>
<dbReference type="InterPro" id="IPR050951">
    <property type="entry name" value="Retrovirus_Pol_polyprotein"/>
</dbReference>
<dbReference type="InterPro" id="IPR012337">
    <property type="entry name" value="RNaseH-like_sf"/>
</dbReference>
<dbReference type="Gene3D" id="3.10.10.10">
    <property type="entry name" value="HIV Type 1 Reverse Transcriptase, subunit A, domain 1"/>
    <property type="match status" value="1"/>
</dbReference>
<organism evidence="8 9">
    <name type="scientific">Chara braunii</name>
    <name type="common">Braun's stonewort</name>
    <dbReference type="NCBI Taxonomy" id="69332"/>
    <lineage>
        <taxon>Eukaryota</taxon>
        <taxon>Viridiplantae</taxon>
        <taxon>Streptophyta</taxon>
        <taxon>Charophyceae</taxon>
        <taxon>Charales</taxon>
        <taxon>Characeae</taxon>
        <taxon>Chara</taxon>
    </lineage>
</organism>
<dbReference type="Pfam" id="PF17921">
    <property type="entry name" value="Integrase_H2C2"/>
    <property type="match status" value="1"/>
</dbReference>
<dbReference type="Pfam" id="PF13975">
    <property type="entry name" value="gag-asp_proteas"/>
    <property type="match status" value="1"/>
</dbReference>
<proteinExistence type="predicted"/>
<keyword evidence="5" id="KW-0378">Hydrolase</keyword>
<gene>
    <name evidence="8" type="ORF">CBR_g37897</name>
</gene>
<dbReference type="PANTHER" id="PTHR37984">
    <property type="entry name" value="PROTEIN CBG26694"/>
    <property type="match status" value="1"/>
</dbReference>
<dbReference type="Proteomes" id="UP000265515">
    <property type="component" value="Unassembled WGS sequence"/>
</dbReference>
<keyword evidence="9" id="KW-1185">Reference proteome</keyword>
<protein>
    <recommendedName>
        <fullName evidence="7">Peptidase A2 domain-containing protein</fullName>
    </recommendedName>
</protein>
<evidence type="ECO:0000256" key="5">
    <source>
        <dbReference type="ARBA" id="ARBA00022801"/>
    </source>
</evidence>
<dbReference type="Gene3D" id="3.30.420.10">
    <property type="entry name" value="Ribonuclease H-like superfamily/Ribonuclease H"/>
    <property type="match status" value="1"/>
</dbReference>
<dbReference type="SUPFAM" id="SSF50630">
    <property type="entry name" value="Acid proteases"/>
    <property type="match status" value="1"/>
</dbReference>
<dbReference type="InterPro" id="IPR036397">
    <property type="entry name" value="RNaseH_sf"/>
</dbReference>
<dbReference type="GO" id="GO:0003676">
    <property type="term" value="F:nucleic acid binding"/>
    <property type="evidence" value="ECO:0007669"/>
    <property type="project" value="InterPro"/>
</dbReference>
<dbReference type="InterPro" id="IPR043502">
    <property type="entry name" value="DNA/RNA_pol_sf"/>
</dbReference>
<keyword evidence="1" id="KW-0808">Transferase</keyword>
<dbReference type="InterPro" id="IPR001995">
    <property type="entry name" value="Peptidase_A2_cat"/>
</dbReference>
<feature type="compositionally biased region" description="Gly residues" evidence="6">
    <location>
        <begin position="127"/>
        <end position="145"/>
    </location>
</feature>
<dbReference type="Gene3D" id="2.40.70.10">
    <property type="entry name" value="Acid Proteases"/>
    <property type="match status" value="1"/>
</dbReference>
<evidence type="ECO:0000256" key="2">
    <source>
        <dbReference type="ARBA" id="ARBA00022695"/>
    </source>
</evidence>
<dbReference type="FunFam" id="1.10.340.70:FF:000001">
    <property type="entry name" value="Retrovirus-related Pol polyprotein from transposon gypsy-like Protein"/>
    <property type="match status" value="1"/>
</dbReference>
<dbReference type="GO" id="GO:0004190">
    <property type="term" value="F:aspartic-type endopeptidase activity"/>
    <property type="evidence" value="ECO:0007669"/>
    <property type="project" value="InterPro"/>
</dbReference>
<dbReference type="InterPro" id="IPR000477">
    <property type="entry name" value="RT_dom"/>
</dbReference>
<feature type="compositionally biased region" description="Basic and acidic residues" evidence="6">
    <location>
        <begin position="99"/>
        <end position="111"/>
    </location>
</feature>
<feature type="region of interest" description="Disordered" evidence="6">
    <location>
        <begin position="282"/>
        <end position="302"/>
    </location>
</feature>
<sequence>MQGRYDWTKVRQNALVGKFDDILYRLLRQQKEEREKVKLGEVKDGEIYKALTCMREMMEGMKEERLKFQVMMANEKKSKRKGKEPVEEESDSESEEEKEPPRKLTKAERKVLNQIRGGQGTSRKQGKNGGQNNQGGKGGAGGGSLGQSSQDQGQFQPQGERGCGRGRGNGQRSRWAEPDRPNIEGGMRKEAFRRMGRSLPATFRIASLEEARLTEVEEAMASLHIDDSTAELQGFRKQVVERAQTITRLLARCRDSIIRLCVDMEEGLPNVFLFGEWGDKREDASGEAGTPAPRETSQIGPMVSTMRPRPVLKRSAPTVAVQTRMQRRNEQLQKERESEKAVEEEPIPVSENHEDNEDEKLRAEEEERVRRRALEREPEKGKAEVSEEPPRGAGIDIEQLVDKILESQRDLITLKEILAVSPKIREELKQRMTRKRAVTVKLNEVIPPEANWSTPGTKMDRRSVSTGHMKVQIGQQEYSALVDDGAEMNIIRERHAIEAGLKINRDDYGLLVGASGSTPFCGTASGVLVTVGKVKVRSYFYVLPRVEHEVLLGRAFLCRSKSIIINKQYGTMFVILCDPFCGYYEVVKCANTGPYCLRNRLNPESYTFPESEKLRREKELLGEEPNPREFSLTLPDIGQAIDFVSTHAAIDPNVVQALTEIITDTGSAETVRLVYSPLDTSAKRKYKKVGVKAKSVPVLITQEEEVYYREEREWIRGMKERGEKGPCRLTKERVESMIIGVESMIIGEEDLLTKQEKGYIIDIFRGEHLSYAFDDDERGRLDVDKIPMIRVHTVPHEPWNVRGPRYPNPEDHRKVVAYLDGKIQTKVADYSYGPYASPWFCFIKPNGTLRWIQDLQKLNSVTVRDAGGLPHANLLSESCEGRSIITLIDLHSGYDKFLIYTADRPKMAMHSPRGLIHMCVAPQGWTNAVAIAQRYMTRVMQPYCPDITSPYINDLAIPGPRTKDLAEVLSGIRRFVWEHVNDVVKILKRLKEFNLTASGIKSRHCMKRAVILGFLCDEKGRRPDVKKTNKILEWPTPFKSITDVRSFIGTCGFWHIFMRRFAARVEDLRKLVRKGQKWEWGPKQQEAVEDIKTEFQADQAEESVPVDAYLKEEESRLSINSLAYLINAATRHGKSIWSAPTCHEVRSELMMEGPFIEDPWGEQAAEEMMRLALTDDIDLMLDPLTIEHGHTQADDTFQIVGRMSYIMNSLVHEDRLRLMNAEEGDSEVKEAFKEKEYEGEYKKIGLWLNGELDESEVDPVVRERSKGFVVRDGHLFKKVADGFPKRVVCGTSRQLDVIAALHDGVAGGHRSARVTLNKIQRLYFWEGMNKMVIDFCKSCFPCQQRSNIRYLEPLNPHYVVHLDLLVMPPGINGYKYIFDARDNLTGFVDGRAIRERTGSALAECIEEYCYPFVQEIVMDRGGEFRAKEVQTLLKRLGIFPVMAIVSFGQEASVIYDDLAELLVGHPLLLCTGIQLNTKGVG</sequence>
<feature type="compositionally biased region" description="Basic and acidic residues" evidence="6">
    <location>
        <begin position="174"/>
        <end position="186"/>
    </location>
</feature>
<evidence type="ECO:0000256" key="3">
    <source>
        <dbReference type="ARBA" id="ARBA00022722"/>
    </source>
</evidence>
<dbReference type="GO" id="GO:0006508">
    <property type="term" value="P:proteolysis"/>
    <property type="evidence" value="ECO:0007669"/>
    <property type="project" value="InterPro"/>
</dbReference>
<dbReference type="Gramene" id="GBG84021">
    <property type="protein sequence ID" value="GBG84021"/>
    <property type="gene ID" value="CBR_g37897"/>
</dbReference>
<keyword evidence="3" id="KW-0540">Nuclease</keyword>
<dbReference type="SUPFAM" id="SSF56672">
    <property type="entry name" value="DNA/RNA polymerases"/>
    <property type="match status" value="1"/>
</dbReference>
<evidence type="ECO:0000256" key="6">
    <source>
        <dbReference type="SAM" id="MobiDB-lite"/>
    </source>
</evidence>
<dbReference type="Pfam" id="PF00078">
    <property type="entry name" value="RVT_1"/>
    <property type="match status" value="1"/>
</dbReference>
<dbReference type="InterPro" id="IPR043128">
    <property type="entry name" value="Rev_trsase/Diguanyl_cyclase"/>
</dbReference>
<evidence type="ECO:0000313" key="9">
    <source>
        <dbReference type="Proteomes" id="UP000265515"/>
    </source>
</evidence>
<evidence type="ECO:0000256" key="1">
    <source>
        <dbReference type="ARBA" id="ARBA00022679"/>
    </source>
</evidence>
<dbReference type="CDD" id="cd01647">
    <property type="entry name" value="RT_LTR"/>
    <property type="match status" value="1"/>
</dbReference>
<dbReference type="Gene3D" id="3.30.70.270">
    <property type="match status" value="2"/>
</dbReference>
<feature type="compositionally biased region" description="Acidic residues" evidence="6">
    <location>
        <begin position="86"/>
        <end position="98"/>
    </location>
</feature>
<keyword evidence="4" id="KW-0255">Endonuclease</keyword>
<comment type="caution">
    <text evidence="8">The sequence shown here is derived from an EMBL/GenBank/DDBJ whole genome shotgun (WGS) entry which is preliminary data.</text>
</comment>
<dbReference type="PANTHER" id="PTHR37984:SF5">
    <property type="entry name" value="PROTEIN NYNRIN-LIKE"/>
    <property type="match status" value="1"/>
</dbReference>
<reference evidence="8 9" key="1">
    <citation type="journal article" date="2018" name="Cell">
        <title>The Chara Genome: Secondary Complexity and Implications for Plant Terrestrialization.</title>
        <authorList>
            <person name="Nishiyama T."/>
            <person name="Sakayama H."/>
            <person name="Vries J.D."/>
            <person name="Buschmann H."/>
            <person name="Saint-Marcoux D."/>
            <person name="Ullrich K.K."/>
            <person name="Haas F.B."/>
            <person name="Vanderstraeten L."/>
            <person name="Becker D."/>
            <person name="Lang D."/>
            <person name="Vosolsobe S."/>
            <person name="Rombauts S."/>
            <person name="Wilhelmsson P.K.I."/>
            <person name="Janitza P."/>
            <person name="Kern R."/>
            <person name="Heyl A."/>
            <person name="Rumpler F."/>
            <person name="Villalobos L.I.A.C."/>
            <person name="Clay J.M."/>
            <person name="Skokan R."/>
            <person name="Toyoda A."/>
            <person name="Suzuki Y."/>
            <person name="Kagoshima H."/>
            <person name="Schijlen E."/>
            <person name="Tajeshwar N."/>
            <person name="Catarino B."/>
            <person name="Hetherington A.J."/>
            <person name="Saltykova A."/>
            <person name="Bonnot C."/>
            <person name="Breuninger H."/>
            <person name="Symeonidi A."/>
            <person name="Radhakrishnan G.V."/>
            <person name="Van Nieuwerburgh F."/>
            <person name="Deforce D."/>
            <person name="Chang C."/>
            <person name="Karol K.G."/>
            <person name="Hedrich R."/>
            <person name="Ulvskov P."/>
            <person name="Glockner G."/>
            <person name="Delwiche C.F."/>
            <person name="Petrasek J."/>
            <person name="Van de Peer Y."/>
            <person name="Friml J."/>
            <person name="Beilby M."/>
            <person name="Dolan L."/>
            <person name="Kohara Y."/>
            <person name="Sugano S."/>
            <person name="Fujiyama A."/>
            <person name="Delaux P.-M."/>
            <person name="Quint M."/>
            <person name="TheiBen G."/>
            <person name="Hagemann M."/>
            <person name="Harholt J."/>
            <person name="Dunand C."/>
            <person name="Zachgo S."/>
            <person name="Langdale J."/>
            <person name="Maumus F."/>
            <person name="Straeten D.V.D."/>
            <person name="Gould S.B."/>
            <person name="Rensing S.A."/>
        </authorList>
    </citation>
    <scope>NUCLEOTIDE SEQUENCE [LARGE SCALE GENOMIC DNA]</scope>
    <source>
        <strain evidence="8 9">S276</strain>
    </source>
</reference>
<dbReference type="PROSITE" id="PS50175">
    <property type="entry name" value="ASP_PROT_RETROV"/>
    <property type="match status" value="1"/>
</dbReference>
<feature type="compositionally biased region" description="Basic and acidic residues" evidence="6">
    <location>
        <begin position="327"/>
        <end position="343"/>
    </location>
</feature>
<dbReference type="InterPro" id="IPR041588">
    <property type="entry name" value="Integrase_H2C2"/>
</dbReference>
<accession>A0A388LP22</accession>
<dbReference type="EMBL" id="BFEA01000461">
    <property type="protein sequence ID" value="GBG84021.1"/>
    <property type="molecule type" value="Genomic_DNA"/>
</dbReference>
<evidence type="ECO:0000256" key="4">
    <source>
        <dbReference type="ARBA" id="ARBA00022759"/>
    </source>
</evidence>
<dbReference type="Gene3D" id="1.10.340.70">
    <property type="match status" value="1"/>
</dbReference>
<dbReference type="InterPro" id="IPR021109">
    <property type="entry name" value="Peptidase_aspartic_dom_sf"/>
</dbReference>
<name>A0A388LP22_CHABU</name>
<evidence type="ECO:0000313" key="8">
    <source>
        <dbReference type="EMBL" id="GBG84021.1"/>
    </source>
</evidence>
<feature type="region of interest" description="Disordered" evidence="6">
    <location>
        <begin position="75"/>
        <end position="186"/>
    </location>
</feature>
<dbReference type="SUPFAM" id="SSF53098">
    <property type="entry name" value="Ribonuclease H-like"/>
    <property type="match status" value="1"/>
</dbReference>
<feature type="compositionally biased region" description="Basic and acidic residues" evidence="6">
    <location>
        <begin position="359"/>
        <end position="390"/>
    </location>
</feature>
<feature type="compositionally biased region" description="Low complexity" evidence="6">
    <location>
        <begin position="146"/>
        <end position="160"/>
    </location>
</feature>
<keyword evidence="2" id="KW-0548">Nucleotidyltransferase</keyword>